<evidence type="ECO:0000313" key="1">
    <source>
        <dbReference type="EMBL" id="KRY17376.1"/>
    </source>
</evidence>
<sequence length="77" mass="8518">MTFLSAVSGQLISHSAARFEQAALVSKCCPNKGLTFTKIDKYFITQATNQTSVKIKGNYTSLKSVTNRYDHLMCVLP</sequence>
<dbReference type="AlphaFoldDB" id="A0A0V0ZXA4"/>
<name>A0A0V0ZXA4_9BILA</name>
<comment type="caution">
    <text evidence="1">The sequence shown here is derived from an EMBL/GenBank/DDBJ whole genome shotgun (WGS) entry which is preliminary data.</text>
</comment>
<proteinExistence type="predicted"/>
<accession>A0A0V0ZXA4</accession>
<protein>
    <submittedName>
        <fullName evidence="1">Uncharacterized protein</fullName>
    </submittedName>
</protein>
<dbReference type="EMBL" id="JYDQ01000062">
    <property type="protein sequence ID" value="KRY17376.1"/>
    <property type="molecule type" value="Genomic_DNA"/>
</dbReference>
<evidence type="ECO:0000313" key="2">
    <source>
        <dbReference type="Proteomes" id="UP000054783"/>
    </source>
</evidence>
<organism evidence="1 2">
    <name type="scientific">Trichinella patagoniensis</name>
    <dbReference type="NCBI Taxonomy" id="990121"/>
    <lineage>
        <taxon>Eukaryota</taxon>
        <taxon>Metazoa</taxon>
        <taxon>Ecdysozoa</taxon>
        <taxon>Nematoda</taxon>
        <taxon>Enoplea</taxon>
        <taxon>Dorylaimia</taxon>
        <taxon>Trichinellida</taxon>
        <taxon>Trichinellidae</taxon>
        <taxon>Trichinella</taxon>
    </lineage>
</organism>
<dbReference type="Proteomes" id="UP000054783">
    <property type="component" value="Unassembled WGS sequence"/>
</dbReference>
<gene>
    <name evidence="1" type="ORF">T12_2622</name>
</gene>
<reference evidence="1 2" key="1">
    <citation type="submission" date="2015-01" db="EMBL/GenBank/DDBJ databases">
        <title>Evolution of Trichinella species and genotypes.</title>
        <authorList>
            <person name="Korhonen P.K."/>
            <person name="Edoardo P."/>
            <person name="Giuseppe L.R."/>
            <person name="Gasser R.B."/>
        </authorList>
    </citation>
    <scope>NUCLEOTIDE SEQUENCE [LARGE SCALE GENOMIC DNA]</scope>
    <source>
        <strain evidence="1">ISS2496</strain>
    </source>
</reference>
<keyword evidence="2" id="KW-1185">Reference proteome</keyword>